<sequence length="408" mass="45252">MTPDLRFYNHNQTMASSGDRQPKAIFGAGNLYTPEEPVLHSFSKTEDAATKLAPIQTLSPPVSPENTTLASFSSVVEDLTDDAPLYPEYSQSDSQHSPLFGSDTHEPSPAKSQSSEPSSKKRAAALGISTLGRIFPRSLYTPSTRRGATDYYNDRMAELEQIKACKRAVGLLPPPKRSAVEQRDALSARQLDMLGRSGNGSQPTGISKNKPTPKPAAPKSRAVKPASPTKDAPPAKATTPTRRTPRAQSIKEFNDRAFPQPGQAKHKRAAPTKKVAKEDDSTWRQLPDYCPPVSSLDTASRPLKAQWKGNPTDNSDEPDRDQLDLREYELIAELRLRPVQYLANKRRMFIAKVQHVKNGKGFTKTAAQTVTNIDVNKTSKLWEAFERVGWWDEKWFAQWVDEPMGDVV</sequence>
<gene>
    <name evidence="3" type="ORF">LTR36_000228</name>
</gene>
<keyword evidence="4" id="KW-1185">Reference proteome</keyword>
<dbReference type="InterPro" id="IPR007526">
    <property type="entry name" value="SWIRM"/>
</dbReference>
<feature type="compositionally biased region" description="Low complexity" evidence="1">
    <location>
        <begin position="224"/>
        <end position="242"/>
    </location>
</feature>
<feature type="region of interest" description="Disordered" evidence="1">
    <location>
        <begin position="83"/>
        <end position="127"/>
    </location>
</feature>
<evidence type="ECO:0000313" key="3">
    <source>
        <dbReference type="EMBL" id="KAK4550649.1"/>
    </source>
</evidence>
<dbReference type="InterPro" id="IPR036388">
    <property type="entry name" value="WH-like_DNA-bd_sf"/>
</dbReference>
<dbReference type="InterPro" id="IPR009057">
    <property type="entry name" value="Homeodomain-like_sf"/>
</dbReference>
<protein>
    <recommendedName>
        <fullName evidence="2">SWIRM domain-containing protein</fullName>
    </recommendedName>
</protein>
<reference evidence="3 4" key="1">
    <citation type="submission" date="2021-11" db="EMBL/GenBank/DDBJ databases">
        <title>Black yeast isolated from Biological Soil Crust.</title>
        <authorList>
            <person name="Kurbessoian T."/>
        </authorList>
    </citation>
    <scope>NUCLEOTIDE SEQUENCE [LARGE SCALE GENOMIC DNA]</scope>
    <source>
        <strain evidence="3 4">CCFEE 5522</strain>
    </source>
</reference>
<dbReference type="Proteomes" id="UP001324427">
    <property type="component" value="Unassembled WGS sequence"/>
</dbReference>
<organism evidence="3 4">
    <name type="scientific">Oleoguttula mirabilis</name>
    <dbReference type="NCBI Taxonomy" id="1507867"/>
    <lineage>
        <taxon>Eukaryota</taxon>
        <taxon>Fungi</taxon>
        <taxon>Dikarya</taxon>
        <taxon>Ascomycota</taxon>
        <taxon>Pezizomycotina</taxon>
        <taxon>Dothideomycetes</taxon>
        <taxon>Dothideomycetidae</taxon>
        <taxon>Mycosphaerellales</taxon>
        <taxon>Teratosphaeriaceae</taxon>
        <taxon>Oleoguttula</taxon>
    </lineage>
</organism>
<accession>A0AAV9K165</accession>
<dbReference type="AlphaFoldDB" id="A0AAV9K165"/>
<dbReference type="PROSITE" id="PS50934">
    <property type="entry name" value="SWIRM"/>
    <property type="match status" value="1"/>
</dbReference>
<evidence type="ECO:0000313" key="4">
    <source>
        <dbReference type="Proteomes" id="UP001324427"/>
    </source>
</evidence>
<dbReference type="EMBL" id="JAVFHQ010000001">
    <property type="protein sequence ID" value="KAK4550649.1"/>
    <property type="molecule type" value="Genomic_DNA"/>
</dbReference>
<feature type="domain" description="SWIRM" evidence="2">
    <location>
        <begin position="303"/>
        <end position="402"/>
    </location>
</feature>
<feature type="compositionally biased region" description="Polar residues" evidence="1">
    <location>
        <begin position="9"/>
        <end position="19"/>
    </location>
</feature>
<dbReference type="SUPFAM" id="SSF46689">
    <property type="entry name" value="Homeodomain-like"/>
    <property type="match status" value="1"/>
</dbReference>
<evidence type="ECO:0000259" key="2">
    <source>
        <dbReference type="PROSITE" id="PS50934"/>
    </source>
</evidence>
<proteinExistence type="predicted"/>
<dbReference type="Pfam" id="PF04433">
    <property type="entry name" value="SWIRM"/>
    <property type="match status" value="1"/>
</dbReference>
<feature type="region of interest" description="Disordered" evidence="1">
    <location>
        <begin position="1"/>
        <end position="29"/>
    </location>
</feature>
<dbReference type="FunFam" id="1.10.10.10:FF:000087">
    <property type="entry name" value="Transcriptional adapter 2"/>
    <property type="match status" value="1"/>
</dbReference>
<dbReference type="GO" id="GO:0010468">
    <property type="term" value="P:regulation of gene expression"/>
    <property type="evidence" value="ECO:0007669"/>
    <property type="project" value="UniProtKB-ARBA"/>
</dbReference>
<evidence type="ECO:0000256" key="1">
    <source>
        <dbReference type="SAM" id="MobiDB-lite"/>
    </source>
</evidence>
<comment type="caution">
    <text evidence="3">The sequence shown here is derived from an EMBL/GenBank/DDBJ whole genome shotgun (WGS) entry which is preliminary data.</text>
</comment>
<dbReference type="Gene3D" id="1.10.10.10">
    <property type="entry name" value="Winged helix-like DNA-binding domain superfamily/Winged helix DNA-binding domain"/>
    <property type="match status" value="1"/>
</dbReference>
<name>A0AAV9K165_9PEZI</name>
<feature type="region of interest" description="Disordered" evidence="1">
    <location>
        <begin position="170"/>
        <end position="321"/>
    </location>
</feature>